<proteinExistence type="predicted"/>
<reference evidence="1" key="1">
    <citation type="journal article" date="2020" name="Stud. Mycol.">
        <title>101 Dothideomycetes genomes: a test case for predicting lifestyles and emergence of pathogens.</title>
        <authorList>
            <person name="Haridas S."/>
            <person name="Albert R."/>
            <person name="Binder M."/>
            <person name="Bloem J."/>
            <person name="Labutti K."/>
            <person name="Salamov A."/>
            <person name="Andreopoulos B."/>
            <person name="Baker S."/>
            <person name="Barry K."/>
            <person name="Bills G."/>
            <person name="Bluhm B."/>
            <person name="Cannon C."/>
            <person name="Castanera R."/>
            <person name="Culley D."/>
            <person name="Daum C."/>
            <person name="Ezra D."/>
            <person name="Gonzalez J."/>
            <person name="Henrissat B."/>
            <person name="Kuo A."/>
            <person name="Liang C."/>
            <person name="Lipzen A."/>
            <person name="Lutzoni F."/>
            <person name="Magnuson J."/>
            <person name="Mondo S."/>
            <person name="Nolan M."/>
            <person name="Ohm R."/>
            <person name="Pangilinan J."/>
            <person name="Park H.-J."/>
            <person name="Ramirez L."/>
            <person name="Alfaro M."/>
            <person name="Sun H."/>
            <person name="Tritt A."/>
            <person name="Yoshinaga Y."/>
            <person name="Zwiers L.-H."/>
            <person name="Turgeon B."/>
            <person name="Goodwin S."/>
            <person name="Spatafora J."/>
            <person name="Crous P."/>
            <person name="Grigoriev I."/>
        </authorList>
    </citation>
    <scope>NUCLEOTIDE SEQUENCE</scope>
    <source>
        <strain evidence="1">CBS 122367</strain>
    </source>
</reference>
<keyword evidence="2" id="KW-1185">Reference proteome</keyword>
<dbReference type="OrthoDB" id="3789068at2759"/>
<gene>
    <name evidence="1" type="ORF">K458DRAFT_456923</name>
</gene>
<sequence length="199" mass="22226">MADELHAYIEERLRITLTGSISGQQMDSFIPNLTHLFKTVRPSAKPKDIFIAVSEPSVCDAQYCCCKASDCRLGRYKIAIFISRREQGRLVTKPWVRASSTEGFEDAVASLMEQADELVEKAVEGSSGQAKVVRDSGKFLPTFSSPLAQGQIAKLSPFAFCLEVSFQTESGHRRIIACGSEAYDRKPRREDLDDFRNNH</sequence>
<protein>
    <submittedName>
        <fullName evidence="1">Uncharacterized protein</fullName>
    </submittedName>
</protein>
<dbReference type="Proteomes" id="UP000799291">
    <property type="component" value="Unassembled WGS sequence"/>
</dbReference>
<evidence type="ECO:0000313" key="1">
    <source>
        <dbReference type="EMBL" id="KAF2681805.1"/>
    </source>
</evidence>
<dbReference type="EMBL" id="MU005590">
    <property type="protein sequence ID" value="KAF2681805.1"/>
    <property type="molecule type" value="Genomic_DNA"/>
</dbReference>
<dbReference type="AlphaFoldDB" id="A0A6G1IUG5"/>
<name>A0A6G1IUG5_9PLEO</name>
<organism evidence="1 2">
    <name type="scientific">Lentithecium fluviatile CBS 122367</name>
    <dbReference type="NCBI Taxonomy" id="1168545"/>
    <lineage>
        <taxon>Eukaryota</taxon>
        <taxon>Fungi</taxon>
        <taxon>Dikarya</taxon>
        <taxon>Ascomycota</taxon>
        <taxon>Pezizomycotina</taxon>
        <taxon>Dothideomycetes</taxon>
        <taxon>Pleosporomycetidae</taxon>
        <taxon>Pleosporales</taxon>
        <taxon>Massarineae</taxon>
        <taxon>Lentitheciaceae</taxon>
        <taxon>Lentithecium</taxon>
    </lineage>
</organism>
<evidence type="ECO:0000313" key="2">
    <source>
        <dbReference type="Proteomes" id="UP000799291"/>
    </source>
</evidence>
<accession>A0A6G1IUG5</accession>